<keyword evidence="14" id="KW-1185">Reference proteome</keyword>
<protein>
    <submittedName>
        <fullName evidence="13">S8 family serine peptidase</fullName>
    </submittedName>
</protein>
<feature type="domain" description="Peptidase S8/S53" evidence="11">
    <location>
        <begin position="126"/>
        <end position="323"/>
    </location>
</feature>
<evidence type="ECO:0000313" key="14">
    <source>
        <dbReference type="Proteomes" id="UP001195963"/>
    </source>
</evidence>
<dbReference type="Pfam" id="PF00082">
    <property type="entry name" value="Peptidase_S8"/>
    <property type="match status" value="2"/>
</dbReference>
<reference evidence="13 14" key="1">
    <citation type="submission" date="2021-07" db="EMBL/GenBank/DDBJ databases">
        <title>Shewanella sp. nov, isolated from SCS.</title>
        <authorList>
            <person name="Cao W.R."/>
        </authorList>
    </citation>
    <scope>NUCLEOTIDE SEQUENCE [LARGE SCALE GENOMIC DNA]</scope>
    <source>
        <strain evidence="13 14">NR704-98</strain>
    </source>
</reference>
<keyword evidence="2" id="KW-0134">Cell wall</keyword>
<dbReference type="PANTHER" id="PTHR43806">
    <property type="entry name" value="PEPTIDASE S8"/>
    <property type="match status" value="1"/>
</dbReference>
<keyword evidence="2" id="KW-0964">Secreted</keyword>
<dbReference type="RefSeq" id="WP_220111026.1">
    <property type="nucleotide sequence ID" value="NZ_JAHZST010000015.1"/>
</dbReference>
<feature type="chain" id="PRO_5046779270" evidence="10">
    <location>
        <begin position="24"/>
        <end position="607"/>
    </location>
</feature>
<dbReference type="Pfam" id="PF02225">
    <property type="entry name" value="PA"/>
    <property type="match status" value="1"/>
</dbReference>
<dbReference type="CDD" id="cd07477">
    <property type="entry name" value="Peptidases_S8_Subtilisin_subset"/>
    <property type="match status" value="1"/>
</dbReference>
<dbReference type="Proteomes" id="UP001195963">
    <property type="component" value="Unassembled WGS sequence"/>
</dbReference>
<feature type="domain" description="Peptidase S8/S53" evidence="11">
    <location>
        <begin position="432"/>
        <end position="502"/>
    </location>
</feature>
<sequence>MKLSKIAGAIIALTVSVSTTATADDNRYIIQVDNGNKGVVKALANRLGAEIHLDGNGFISATFAGKDLSQVKGLLNNPHIKLVEADQRRHLMSAYSDDAGNPMTQQVTPYAVYQSQADQVAFNASAGMKVCVIDSGLDASNTDFEWNNISGDNDSGTGNWNENGGPHGTHVAGTIGAADNSVGVVGMAPGVDMHIIKVFNADGWGYSSDLAHAADLCSAAGANIISMSLGGGGSNSTESNAFQSFVDAGGLVVAAAGNDGNNVRSYPAGYPSVMMIGANDADNNIADFSQFPSCTSGRGKRVTTDETICVEVTAGGVDTLSTYPAGMATASNMTADGAAYASSAMENSGAIAGGTYYMGTAEATDSGANGNICVIDRGVISFHDKVANCESSGGVGAVIINNEAGMLFGTLGDTNTTTIPAVGAAFEDRAAIVAASNISIDIGTSDYGFMSGTSMATPAVSGVAALVWSNHNQCTGSEIREALKATAMDSGAAGNDVYFGYGIVKAAAADAYLTANGCAGDGGGEPGGDFALTADGYKSKGVKKVDLTVNGAAGSNVDLYRDGNKIATTSASSTYTDTISGKGGGTFTYKACDEGTTTCTAEQTVVF</sequence>
<keyword evidence="4" id="KW-0479">Metal-binding</keyword>
<dbReference type="InterPro" id="IPR022398">
    <property type="entry name" value="Peptidase_S8_His-AS"/>
</dbReference>
<accession>A0ABS7E8H2</accession>
<dbReference type="PROSITE" id="PS00138">
    <property type="entry name" value="SUBTILASE_SER"/>
    <property type="match status" value="1"/>
</dbReference>
<keyword evidence="7 8" id="KW-0720">Serine protease</keyword>
<evidence type="ECO:0000256" key="6">
    <source>
        <dbReference type="ARBA" id="ARBA00022801"/>
    </source>
</evidence>
<comment type="similarity">
    <text evidence="1 8 9">Belongs to the peptidase S8 family.</text>
</comment>
<dbReference type="InterPro" id="IPR050131">
    <property type="entry name" value="Peptidase_S8_subtilisin-like"/>
</dbReference>
<organism evidence="13 14">
    <name type="scientific">Shewanella nanhaiensis</name>
    <dbReference type="NCBI Taxonomy" id="2864872"/>
    <lineage>
        <taxon>Bacteria</taxon>
        <taxon>Pseudomonadati</taxon>
        <taxon>Pseudomonadota</taxon>
        <taxon>Gammaproteobacteria</taxon>
        <taxon>Alteromonadales</taxon>
        <taxon>Shewanellaceae</taxon>
        <taxon>Shewanella</taxon>
    </lineage>
</organism>
<dbReference type="PRINTS" id="PR00723">
    <property type="entry name" value="SUBTILISIN"/>
</dbReference>
<evidence type="ECO:0000259" key="11">
    <source>
        <dbReference type="Pfam" id="PF00082"/>
    </source>
</evidence>
<dbReference type="PROSITE" id="PS00137">
    <property type="entry name" value="SUBTILASE_HIS"/>
    <property type="match status" value="1"/>
</dbReference>
<dbReference type="InterPro" id="IPR015500">
    <property type="entry name" value="Peptidase_S8_subtilisin-rel"/>
</dbReference>
<keyword evidence="6 8" id="KW-0378">Hydrolase</keyword>
<feature type="active site" description="Charge relay system" evidence="8">
    <location>
        <position position="134"/>
    </location>
</feature>
<dbReference type="InterPro" id="IPR023827">
    <property type="entry name" value="Peptidase_S8_Asp-AS"/>
</dbReference>
<keyword evidence="3 8" id="KW-0645">Protease</keyword>
<evidence type="ECO:0000256" key="8">
    <source>
        <dbReference type="PROSITE-ProRule" id="PRU01240"/>
    </source>
</evidence>
<feature type="domain" description="PA" evidence="12">
    <location>
        <begin position="365"/>
        <end position="431"/>
    </location>
</feature>
<name>A0ABS7E8H2_9GAMM</name>
<feature type="active site" description="Charge relay system" evidence="8">
    <location>
        <position position="167"/>
    </location>
</feature>
<evidence type="ECO:0000256" key="1">
    <source>
        <dbReference type="ARBA" id="ARBA00011073"/>
    </source>
</evidence>
<dbReference type="Gene3D" id="3.50.30.30">
    <property type="match status" value="1"/>
</dbReference>
<comment type="caution">
    <text evidence="13">The sequence shown here is derived from an EMBL/GenBank/DDBJ whole genome shotgun (WGS) entry which is preliminary data.</text>
</comment>
<keyword evidence="5 10" id="KW-0732">Signal</keyword>
<evidence type="ECO:0000256" key="4">
    <source>
        <dbReference type="ARBA" id="ARBA00022723"/>
    </source>
</evidence>
<dbReference type="InterPro" id="IPR023828">
    <property type="entry name" value="Peptidase_S8_Ser-AS"/>
</dbReference>
<evidence type="ECO:0000259" key="12">
    <source>
        <dbReference type="Pfam" id="PF02225"/>
    </source>
</evidence>
<evidence type="ECO:0000256" key="5">
    <source>
        <dbReference type="ARBA" id="ARBA00022729"/>
    </source>
</evidence>
<dbReference type="PANTHER" id="PTHR43806:SF11">
    <property type="entry name" value="CEREVISIN-RELATED"/>
    <property type="match status" value="1"/>
</dbReference>
<evidence type="ECO:0000256" key="9">
    <source>
        <dbReference type="RuleBase" id="RU003355"/>
    </source>
</evidence>
<dbReference type="InterPro" id="IPR034202">
    <property type="entry name" value="Subtilisin_Carlsberg-like"/>
</dbReference>
<dbReference type="InterPro" id="IPR000209">
    <property type="entry name" value="Peptidase_S8/S53_dom"/>
</dbReference>
<dbReference type="PROSITE" id="PS00136">
    <property type="entry name" value="SUBTILASE_ASP"/>
    <property type="match status" value="1"/>
</dbReference>
<feature type="active site" description="Charge relay system" evidence="8">
    <location>
        <position position="454"/>
    </location>
</feature>
<evidence type="ECO:0000256" key="7">
    <source>
        <dbReference type="ARBA" id="ARBA00022825"/>
    </source>
</evidence>
<dbReference type="EMBL" id="JAHZST010000015">
    <property type="protein sequence ID" value="MBW8185623.1"/>
    <property type="molecule type" value="Genomic_DNA"/>
</dbReference>
<gene>
    <name evidence="13" type="ORF">K0625_18440</name>
</gene>
<dbReference type="InterPro" id="IPR036852">
    <property type="entry name" value="Peptidase_S8/S53_dom_sf"/>
</dbReference>
<feature type="signal peptide" evidence="10">
    <location>
        <begin position="1"/>
        <end position="23"/>
    </location>
</feature>
<evidence type="ECO:0000256" key="10">
    <source>
        <dbReference type="SAM" id="SignalP"/>
    </source>
</evidence>
<evidence type="ECO:0000256" key="2">
    <source>
        <dbReference type="ARBA" id="ARBA00022512"/>
    </source>
</evidence>
<evidence type="ECO:0000256" key="3">
    <source>
        <dbReference type="ARBA" id="ARBA00022670"/>
    </source>
</evidence>
<dbReference type="InterPro" id="IPR003137">
    <property type="entry name" value="PA_domain"/>
</dbReference>
<dbReference type="Gene3D" id="3.40.50.200">
    <property type="entry name" value="Peptidase S8/S53 domain"/>
    <property type="match status" value="1"/>
</dbReference>
<proteinExistence type="inferred from homology"/>
<dbReference type="PROSITE" id="PS51892">
    <property type="entry name" value="SUBTILASE"/>
    <property type="match status" value="1"/>
</dbReference>
<evidence type="ECO:0000313" key="13">
    <source>
        <dbReference type="EMBL" id="MBW8185623.1"/>
    </source>
</evidence>
<dbReference type="SUPFAM" id="SSF52743">
    <property type="entry name" value="Subtilisin-like"/>
    <property type="match status" value="1"/>
</dbReference>